<comment type="caution">
    <text evidence="1">The sequence shown here is derived from an EMBL/GenBank/DDBJ whole genome shotgun (WGS) entry which is preliminary data.</text>
</comment>
<accession>A0ABQ3UZ40</accession>
<dbReference type="RefSeq" id="WP_201374257.1">
    <property type="nucleotide sequence ID" value="NZ_BNJG01000002.1"/>
</dbReference>
<organism evidence="1 2">
    <name type="scientific">Ktedonobacter robiniae</name>
    <dbReference type="NCBI Taxonomy" id="2778365"/>
    <lineage>
        <taxon>Bacteria</taxon>
        <taxon>Bacillati</taxon>
        <taxon>Chloroflexota</taxon>
        <taxon>Ktedonobacteria</taxon>
        <taxon>Ktedonobacterales</taxon>
        <taxon>Ktedonobacteraceae</taxon>
        <taxon>Ktedonobacter</taxon>
    </lineage>
</organism>
<dbReference type="EMBL" id="BNJG01000002">
    <property type="protein sequence ID" value="GHO57976.1"/>
    <property type="molecule type" value="Genomic_DNA"/>
</dbReference>
<dbReference type="Proteomes" id="UP000654345">
    <property type="component" value="Unassembled WGS sequence"/>
</dbReference>
<keyword evidence="2" id="KW-1185">Reference proteome</keyword>
<evidence type="ECO:0000313" key="2">
    <source>
        <dbReference type="Proteomes" id="UP000654345"/>
    </source>
</evidence>
<reference evidence="1 2" key="1">
    <citation type="journal article" date="2021" name="Int. J. Syst. Evol. Microbiol.">
        <title>Reticulibacter mediterranei gen. nov., sp. nov., within the new family Reticulibacteraceae fam. nov., and Ktedonospora formicarum gen. nov., sp. nov., Ktedonobacter robiniae sp. nov., Dictyobacter formicarum sp. nov. and Dictyobacter arantiisoli sp. nov., belonging to the class Ktedonobacteria.</title>
        <authorList>
            <person name="Yabe S."/>
            <person name="Zheng Y."/>
            <person name="Wang C.M."/>
            <person name="Sakai Y."/>
            <person name="Abe K."/>
            <person name="Yokota A."/>
            <person name="Donadio S."/>
            <person name="Cavaletti L."/>
            <person name="Monciardini P."/>
        </authorList>
    </citation>
    <scope>NUCLEOTIDE SEQUENCE [LARGE SCALE GENOMIC DNA]</scope>
    <source>
        <strain evidence="1 2">SOSP1-30</strain>
    </source>
</reference>
<sequence length="271" mass="31003">MQFMQQYKQCLQACVGATRDLSSNLAVASTLCFYEGSEMLNAGIPLAIGSVASAVLSTEYIHLSGDVQPGDMYDVAYTEPPTHARGQVETAFEEVFRALALCLLQLEVVLRNLHYSYTRLHATEQLLMAQASNPKGGEYQDAQMFSTLHLQALWRNLELSEHLHALLLSSAPRVNMYWYRAKQRLPNQQHFTYQEIEQVLTSAWQNQRQSIATYQLPAFDIYGPELALQLLSQQGEFSFPAPLLQRQYHESVYYLNQTLRSCQDHFYDDFK</sequence>
<evidence type="ECO:0000313" key="1">
    <source>
        <dbReference type="EMBL" id="GHO57976.1"/>
    </source>
</evidence>
<proteinExistence type="predicted"/>
<gene>
    <name evidence="1" type="ORF">KSB_64510</name>
</gene>
<protein>
    <submittedName>
        <fullName evidence="1">Uncharacterized protein</fullName>
    </submittedName>
</protein>
<name>A0ABQ3UZ40_9CHLR</name>